<reference evidence="3 4" key="1">
    <citation type="submission" date="2016-11" db="EMBL/GenBank/DDBJ databases">
        <authorList>
            <person name="Jaros S."/>
            <person name="Januszkiewicz K."/>
            <person name="Wedrychowicz H."/>
        </authorList>
    </citation>
    <scope>NUCLEOTIDE SEQUENCE [LARGE SCALE GENOMIC DNA]</scope>
    <source>
        <strain evidence="3 4">DSM 15692</strain>
    </source>
</reference>
<proteinExistence type="predicted"/>
<protein>
    <submittedName>
        <fullName evidence="3">Glycosyltransferase involved in cell wall bisynthesis</fullName>
    </submittedName>
</protein>
<dbReference type="InterPro" id="IPR028098">
    <property type="entry name" value="Glyco_trans_4-like_N"/>
</dbReference>
<gene>
    <name evidence="3" type="ORF">SAMN02745249_00268</name>
</gene>
<dbReference type="OrthoDB" id="9804196at2"/>
<accession>A0A1M4SW16</accession>
<dbReference type="RefSeq" id="WP_073295075.1">
    <property type="nucleotide sequence ID" value="NZ_FQUF01000004.1"/>
</dbReference>
<dbReference type="AlphaFoldDB" id="A0A1M4SW16"/>
<evidence type="ECO:0000313" key="3">
    <source>
        <dbReference type="EMBL" id="SHE36381.1"/>
    </source>
</evidence>
<dbReference type="Pfam" id="PF00534">
    <property type="entry name" value="Glycos_transf_1"/>
    <property type="match status" value="1"/>
</dbReference>
<dbReference type="Pfam" id="PF13439">
    <property type="entry name" value="Glyco_transf_4"/>
    <property type="match status" value="1"/>
</dbReference>
<dbReference type="PANTHER" id="PTHR45947">
    <property type="entry name" value="SULFOQUINOVOSYL TRANSFERASE SQD2"/>
    <property type="match status" value="1"/>
</dbReference>
<dbReference type="STRING" id="1121025.SAMN02745249_00268"/>
<organism evidence="3 4">
    <name type="scientific">Atopostipes suicloacalis DSM 15692</name>
    <dbReference type="NCBI Taxonomy" id="1121025"/>
    <lineage>
        <taxon>Bacteria</taxon>
        <taxon>Bacillati</taxon>
        <taxon>Bacillota</taxon>
        <taxon>Bacilli</taxon>
        <taxon>Lactobacillales</taxon>
        <taxon>Carnobacteriaceae</taxon>
        <taxon>Atopostipes</taxon>
    </lineage>
</organism>
<sequence length="369" mass="42896">MVAIRILQSLATLDYGETEAMIMNLYRNIDRDQIQFDFVVNERTAPFFYEAEVKNLGGRIFTLPTFSGKNFVFYRKKVNQLFQEHPEWEIVHIHDASSTMLMIDLAKKHQLVTIAHAHFDRDFINFKTYVQKILRAPIKNNADYLFACSKLAGAYVFNVNKEEVRVIKNALEPEKYIFNENIRKRKRAELGLKNEMILGHLGRMEIEKNQLYLIDVFKAYHALNSKSILILIGEGELKEELQRKVSEYGLKKNVRFLGVDTDYYEWFQAMDVFLFPSLFEGVPLPLIEAQAAGLPIIASDRITKEVNISNLIHFKTIEAEPSQWAKMIDDLYLLFREDMSEKMIEAGFDAKDTAKELKDCYFSILKEGS</sequence>
<feature type="domain" description="Glycosyl transferase family 1" evidence="1">
    <location>
        <begin position="184"/>
        <end position="346"/>
    </location>
</feature>
<keyword evidence="4" id="KW-1185">Reference proteome</keyword>
<keyword evidence="3" id="KW-0808">Transferase</keyword>
<feature type="domain" description="Glycosyltransferase subfamily 4-like N-terminal" evidence="2">
    <location>
        <begin position="19"/>
        <end position="174"/>
    </location>
</feature>
<dbReference type="PANTHER" id="PTHR45947:SF3">
    <property type="entry name" value="SULFOQUINOVOSYL TRANSFERASE SQD2"/>
    <property type="match status" value="1"/>
</dbReference>
<evidence type="ECO:0000259" key="1">
    <source>
        <dbReference type="Pfam" id="PF00534"/>
    </source>
</evidence>
<dbReference type="InterPro" id="IPR050194">
    <property type="entry name" value="Glycosyltransferase_grp1"/>
</dbReference>
<dbReference type="Proteomes" id="UP000184128">
    <property type="component" value="Unassembled WGS sequence"/>
</dbReference>
<name>A0A1M4SW16_9LACT</name>
<evidence type="ECO:0000259" key="2">
    <source>
        <dbReference type="Pfam" id="PF13439"/>
    </source>
</evidence>
<dbReference type="SUPFAM" id="SSF53756">
    <property type="entry name" value="UDP-Glycosyltransferase/glycogen phosphorylase"/>
    <property type="match status" value="1"/>
</dbReference>
<dbReference type="EMBL" id="FQUF01000004">
    <property type="protein sequence ID" value="SHE36381.1"/>
    <property type="molecule type" value="Genomic_DNA"/>
</dbReference>
<dbReference type="GO" id="GO:0016757">
    <property type="term" value="F:glycosyltransferase activity"/>
    <property type="evidence" value="ECO:0007669"/>
    <property type="project" value="InterPro"/>
</dbReference>
<evidence type="ECO:0000313" key="4">
    <source>
        <dbReference type="Proteomes" id="UP000184128"/>
    </source>
</evidence>
<dbReference type="Gene3D" id="3.40.50.2000">
    <property type="entry name" value="Glycogen Phosphorylase B"/>
    <property type="match status" value="2"/>
</dbReference>
<dbReference type="InterPro" id="IPR001296">
    <property type="entry name" value="Glyco_trans_1"/>
</dbReference>